<dbReference type="Proteomes" id="UP001303160">
    <property type="component" value="Unassembled WGS sequence"/>
</dbReference>
<protein>
    <recommendedName>
        <fullName evidence="3">MACPF domain-containing protein</fullName>
    </recommendedName>
</protein>
<organism evidence="1 2">
    <name type="scientific">Triangularia verruculosa</name>
    <dbReference type="NCBI Taxonomy" id="2587418"/>
    <lineage>
        <taxon>Eukaryota</taxon>
        <taxon>Fungi</taxon>
        <taxon>Dikarya</taxon>
        <taxon>Ascomycota</taxon>
        <taxon>Pezizomycotina</taxon>
        <taxon>Sordariomycetes</taxon>
        <taxon>Sordariomycetidae</taxon>
        <taxon>Sordariales</taxon>
        <taxon>Podosporaceae</taxon>
        <taxon>Triangularia</taxon>
    </lineage>
</organism>
<name>A0AAN7AR23_9PEZI</name>
<sequence>MGLVDDFPDDPFTPSVRYAATCQLPVHLPWGRDFIKLGSSLSISRQKEIPQGHLDGSKSAFSQPSLEQSRLVLAGGARGQVIATDTSGTSSFRSHTDFSISGQIGGSFIGASGRAKYEASASRNNSNLQSSFRTTYCAGSIRFAADPLLSPHALSLLTSSKDPRKAEEAFRAVYGEYYVAAYILGGANATLLAGNAADEAFASHLRGSFTVKIAFIKINESFEEREQRGSAAAGASLTGYDSLEGADIAVKAIDVSNYSEVIQGGVDNRNRGNMLPERVEQKTREMGLKFTGGRDAVRNRDPTLSWGKCGELCQGGLVTELLLLPWSGLREYIVTMHRLR</sequence>
<keyword evidence="2" id="KW-1185">Reference proteome</keyword>
<evidence type="ECO:0000313" key="2">
    <source>
        <dbReference type="Proteomes" id="UP001303160"/>
    </source>
</evidence>
<proteinExistence type="predicted"/>
<evidence type="ECO:0000313" key="1">
    <source>
        <dbReference type="EMBL" id="KAK4197961.1"/>
    </source>
</evidence>
<dbReference type="EMBL" id="MU863953">
    <property type="protein sequence ID" value="KAK4197961.1"/>
    <property type="molecule type" value="Genomic_DNA"/>
</dbReference>
<gene>
    <name evidence="1" type="ORF">QBC40DRAFT_256497</name>
</gene>
<evidence type="ECO:0008006" key="3">
    <source>
        <dbReference type="Google" id="ProtNLM"/>
    </source>
</evidence>
<reference evidence="1" key="2">
    <citation type="submission" date="2023-05" db="EMBL/GenBank/DDBJ databases">
        <authorList>
            <consortium name="Lawrence Berkeley National Laboratory"/>
            <person name="Steindorff A."/>
            <person name="Hensen N."/>
            <person name="Bonometti L."/>
            <person name="Westerberg I."/>
            <person name="Brannstrom I.O."/>
            <person name="Guillou S."/>
            <person name="Cros-Aarteil S."/>
            <person name="Calhoun S."/>
            <person name="Haridas S."/>
            <person name="Kuo A."/>
            <person name="Mondo S."/>
            <person name="Pangilinan J."/>
            <person name="Riley R."/>
            <person name="Labutti K."/>
            <person name="Andreopoulos B."/>
            <person name="Lipzen A."/>
            <person name="Chen C."/>
            <person name="Yanf M."/>
            <person name="Daum C."/>
            <person name="Ng V."/>
            <person name="Clum A."/>
            <person name="Ohm R."/>
            <person name="Martin F."/>
            <person name="Silar P."/>
            <person name="Natvig D."/>
            <person name="Lalanne C."/>
            <person name="Gautier V."/>
            <person name="Ament-Velasquez S.L."/>
            <person name="Kruys A."/>
            <person name="Hutchinson M.I."/>
            <person name="Powell A.J."/>
            <person name="Barry K."/>
            <person name="Miller A.N."/>
            <person name="Grigoriev I.V."/>
            <person name="Debuchy R."/>
            <person name="Gladieux P."/>
            <person name="Thoren M.H."/>
            <person name="Johannesson H."/>
        </authorList>
    </citation>
    <scope>NUCLEOTIDE SEQUENCE</scope>
    <source>
        <strain evidence="1">CBS 315.58</strain>
    </source>
</reference>
<comment type="caution">
    <text evidence="1">The sequence shown here is derived from an EMBL/GenBank/DDBJ whole genome shotgun (WGS) entry which is preliminary data.</text>
</comment>
<dbReference type="AlphaFoldDB" id="A0AAN7AR23"/>
<reference evidence="1" key="1">
    <citation type="journal article" date="2023" name="Mol. Phylogenet. Evol.">
        <title>Genome-scale phylogeny and comparative genomics of the fungal order Sordariales.</title>
        <authorList>
            <person name="Hensen N."/>
            <person name="Bonometti L."/>
            <person name="Westerberg I."/>
            <person name="Brannstrom I.O."/>
            <person name="Guillou S."/>
            <person name="Cros-Aarteil S."/>
            <person name="Calhoun S."/>
            <person name="Haridas S."/>
            <person name="Kuo A."/>
            <person name="Mondo S."/>
            <person name="Pangilinan J."/>
            <person name="Riley R."/>
            <person name="LaButti K."/>
            <person name="Andreopoulos B."/>
            <person name="Lipzen A."/>
            <person name="Chen C."/>
            <person name="Yan M."/>
            <person name="Daum C."/>
            <person name="Ng V."/>
            <person name="Clum A."/>
            <person name="Steindorff A."/>
            <person name="Ohm R.A."/>
            <person name="Martin F."/>
            <person name="Silar P."/>
            <person name="Natvig D.O."/>
            <person name="Lalanne C."/>
            <person name="Gautier V."/>
            <person name="Ament-Velasquez S.L."/>
            <person name="Kruys A."/>
            <person name="Hutchinson M.I."/>
            <person name="Powell A.J."/>
            <person name="Barry K."/>
            <person name="Miller A.N."/>
            <person name="Grigoriev I.V."/>
            <person name="Debuchy R."/>
            <person name="Gladieux P."/>
            <person name="Hiltunen Thoren M."/>
            <person name="Johannesson H."/>
        </authorList>
    </citation>
    <scope>NUCLEOTIDE SEQUENCE</scope>
    <source>
        <strain evidence="1">CBS 315.58</strain>
    </source>
</reference>
<accession>A0AAN7AR23</accession>